<dbReference type="InterPro" id="IPR006059">
    <property type="entry name" value="SBP"/>
</dbReference>
<evidence type="ECO:0000313" key="2">
    <source>
        <dbReference type="Proteomes" id="UP000199103"/>
    </source>
</evidence>
<dbReference type="RefSeq" id="WP_091528899.1">
    <property type="nucleotide sequence ID" value="NZ_LT629772.1"/>
</dbReference>
<dbReference type="Proteomes" id="UP000199103">
    <property type="component" value="Chromosome I"/>
</dbReference>
<gene>
    <name evidence="1" type="ORF">SAMN04489812_5142</name>
</gene>
<dbReference type="PANTHER" id="PTHR43649:SF12">
    <property type="entry name" value="DIACETYLCHITOBIOSE BINDING PROTEIN DASA"/>
    <property type="match status" value="1"/>
</dbReference>
<keyword evidence="1" id="KW-0813">Transport</keyword>
<evidence type="ECO:0000313" key="1">
    <source>
        <dbReference type="EMBL" id="SDT31576.1"/>
    </source>
</evidence>
<dbReference type="OrthoDB" id="2531053at2"/>
<keyword evidence="2" id="KW-1185">Reference proteome</keyword>
<name>A0A1H1ZED2_9ACTN</name>
<dbReference type="AlphaFoldDB" id="A0A1H1ZED2"/>
<dbReference type="Gene3D" id="3.40.190.10">
    <property type="entry name" value="Periplasmic binding protein-like II"/>
    <property type="match status" value="2"/>
</dbReference>
<organism evidence="1 2">
    <name type="scientific">Microlunatus soli</name>
    <dbReference type="NCBI Taxonomy" id="630515"/>
    <lineage>
        <taxon>Bacteria</taxon>
        <taxon>Bacillati</taxon>
        <taxon>Actinomycetota</taxon>
        <taxon>Actinomycetes</taxon>
        <taxon>Propionibacteriales</taxon>
        <taxon>Propionibacteriaceae</taxon>
        <taxon>Microlunatus</taxon>
    </lineage>
</organism>
<sequence>MTGGITNSSAFNRRAMLGGAAAAVSVGLLPFSVAGCAPGSGNRIRAYWWGDNALNKAVRTVLSGYADSHGLAVSTESAPFDGYWDKLATQTGGGNPPDLIMMSASYLPEYASKKTLLALDDHVGKGTDTASLDTAALDEGLTEFGSVDGKLYAVVAATNALGLVTDHDALAGLGLKDPTDAMDWDALGSLATKINKLSSGKVYGLQDSGGDLVAFTVWLRQQGTELFDDDGKLAASRQQFAGWLAWWQRMREQGGVMPAKLTAQGSGEISTSGLVTKKAAMGIAWTQDFVSLSGLVDDDLRITLLPSAGEEEGNWINAASLWSASADTKHSDDVVGLINHLVTSEESARTLKTVLGGPPTEQARKIVAPTLDGPDKAAIEFMQAITEHSRPLNRLWPPAFTVLRTEFTRINESIGFGKTSVQKGVSDFFAAAAKNDAA</sequence>
<dbReference type="InterPro" id="IPR050490">
    <property type="entry name" value="Bact_solute-bd_prot1"/>
</dbReference>
<dbReference type="STRING" id="630515.SAMN04489812_5142"/>
<dbReference type="SUPFAM" id="SSF53850">
    <property type="entry name" value="Periplasmic binding protein-like II"/>
    <property type="match status" value="1"/>
</dbReference>
<proteinExistence type="predicted"/>
<dbReference type="EMBL" id="LT629772">
    <property type="protein sequence ID" value="SDT31576.1"/>
    <property type="molecule type" value="Genomic_DNA"/>
</dbReference>
<reference evidence="1 2" key="1">
    <citation type="submission" date="2016-10" db="EMBL/GenBank/DDBJ databases">
        <authorList>
            <person name="de Groot N.N."/>
        </authorList>
    </citation>
    <scope>NUCLEOTIDE SEQUENCE [LARGE SCALE GENOMIC DNA]</scope>
    <source>
        <strain evidence="1 2">DSM 21800</strain>
    </source>
</reference>
<protein>
    <submittedName>
        <fullName evidence="1">Multiple sugar transport system substrate-binding protein</fullName>
    </submittedName>
</protein>
<keyword evidence="1" id="KW-0762">Sugar transport</keyword>
<dbReference type="Pfam" id="PF13416">
    <property type="entry name" value="SBP_bac_8"/>
    <property type="match status" value="1"/>
</dbReference>
<accession>A0A1H1ZED2</accession>
<dbReference type="PANTHER" id="PTHR43649">
    <property type="entry name" value="ARABINOSE-BINDING PROTEIN-RELATED"/>
    <property type="match status" value="1"/>
</dbReference>